<dbReference type="OrthoDB" id="8122203at2759"/>
<feature type="compositionally biased region" description="Polar residues" evidence="1">
    <location>
        <begin position="136"/>
        <end position="156"/>
    </location>
</feature>
<evidence type="ECO:0000256" key="1">
    <source>
        <dbReference type="SAM" id="MobiDB-lite"/>
    </source>
</evidence>
<gene>
    <name evidence="2" type="ORF">EVAR_53907_1</name>
</gene>
<dbReference type="AlphaFoldDB" id="A0A4C1YBV0"/>
<evidence type="ECO:0000313" key="2">
    <source>
        <dbReference type="EMBL" id="GBP73478.1"/>
    </source>
</evidence>
<accession>A0A4C1YBV0</accession>
<feature type="region of interest" description="Disordered" evidence="1">
    <location>
        <begin position="136"/>
        <end position="186"/>
    </location>
</feature>
<dbReference type="EMBL" id="BGZK01001174">
    <property type="protein sequence ID" value="GBP73478.1"/>
    <property type="molecule type" value="Genomic_DNA"/>
</dbReference>
<evidence type="ECO:0000313" key="3">
    <source>
        <dbReference type="Proteomes" id="UP000299102"/>
    </source>
</evidence>
<keyword evidence="3" id="KW-1185">Reference proteome</keyword>
<dbReference type="Proteomes" id="UP000299102">
    <property type="component" value="Unassembled WGS sequence"/>
</dbReference>
<proteinExistence type="predicted"/>
<comment type="caution">
    <text evidence="2">The sequence shown here is derived from an EMBL/GenBank/DDBJ whole genome shotgun (WGS) entry which is preliminary data.</text>
</comment>
<sequence>MSNYGNVLGKTIISDETRKCSDETGLGDKDLRAVVPLARSSGEESRHAYISTEWRHLTPLLCAFTPGTLFFGERTEFLLENYIFVAFAVLAAASEAEDVEQKKRGASKTSNVNTLPTGVQKDFTYSIFTQNPQATSVQTFSQSQPHGSFYPSQNAQAGPYYSSQSQQETTQLHPRPQVHPLSSSSTSQFLPVNLDNSAYQPKYQSIPSKSTNPHIQLAIVPQSSVIQSSMLPYPQTLFTPNSYLTHPPIVHQPFNANYQYSPSMLLIPQINPLSNYFYPSQSQHLYYQNTPSKYNLFLRSPLVSHQEYEKTPVTKENDYSSKASIRTNLDVLTSSA</sequence>
<reference evidence="2 3" key="1">
    <citation type="journal article" date="2019" name="Commun. Biol.">
        <title>The bagworm genome reveals a unique fibroin gene that provides high tensile strength.</title>
        <authorList>
            <person name="Kono N."/>
            <person name="Nakamura H."/>
            <person name="Ohtoshi R."/>
            <person name="Tomita M."/>
            <person name="Numata K."/>
            <person name="Arakawa K."/>
        </authorList>
    </citation>
    <scope>NUCLEOTIDE SEQUENCE [LARGE SCALE GENOMIC DNA]</scope>
</reference>
<organism evidence="2 3">
    <name type="scientific">Eumeta variegata</name>
    <name type="common">Bagworm moth</name>
    <name type="synonym">Eumeta japonica</name>
    <dbReference type="NCBI Taxonomy" id="151549"/>
    <lineage>
        <taxon>Eukaryota</taxon>
        <taxon>Metazoa</taxon>
        <taxon>Ecdysozoa</taxon>
        <taxon>Arthropoda</taxon>
        <taxon>Hexapoda</taxon>
        <taxon>Insecta</taxon>
        <taxon>Pterygota</taxon>
        <taxon>Neoptera</taxon>
        <taxon>Endopterygota</taxon>
        <taxon>Lepidoptera</taxon>
        <taxon>Glossata</taxon>
        <taxon>Ditrysia</taxon>
        <taxon>Tineoidea</taxon>
        <taxon>Psychidae</taxon>
        <taxon>Oiketicinae</taxon>
        <taxon>Eumeta</taxon>
    </lineage>
</organism>
<protein>
    <submittedName>
        <fullName evidence="2">Uncharacterized protein</fullName>
    </submittedName>
</protein>
<name>A0A4C1YBV0_EUMVA</name>